<evidence type="ECO:0000256" key="1">
    <source>
        <dbReference type="ARBA" id="ARBA00007957"/>
    </source>
</evidence>
<gene>
    <name evidence="7" type="ORF">ISU02_08660</name>
</gene>
<evidence type="ECO:0000256" key="4">
    <source>
        <dbReference type="ARBA" id="ARBA00023015"/>
    </source>
</evidence>
<dbReference type="PANTHER" id="PTHR33202:SF8">
    <property type="entry name" value="PEROXIDE-RESPONSIVE REPRESSOR PERR"/>
    <property type="match status" value="1"/>
</dbReference>
<dbReference type="InterPro" id="IPR036390">
    <property type="entry name" value="WH_DNA-bd_sf"/>
</dbReference>
<reference evidence="7 8" key="1">
    <citation type="submission" date="2020-11" db="EMBL/GenBank/DDBJ databases">
        <title>Fusibacter basophilias sp. nov.</title>
        <authorList>
            <person name="Qiu D."/>
        </authorList>
    </citation>
    <scope>NUCLEOTIDE SEQUENCE [LARGE SCALE GENOMIC DNA]</scope>
    <source>
        <strain evidence="7 8">Q10-2</strain>
    </source>
</reference>
<dbReference type="InterPro" id="IPR043135">
    <property type="entry name" value="Fur_C"/>
</dbReference>
<dbReference type="Proteomes" id="UP000614200">
    <property type="component" value="Unassembled WGS sequence"/>
</dbReference>
<protein>
    <submittedName>
        <fullName evidence="7">Transcriptional repressor</fullName>
    </submittedName>
</protein>
<evidence type="ECO:0000256" key="5">
    <source>
        <dbReference type="ARBA" id="ARBA00023125"/>
    </source>
</evidence>
<dbReference type="SUPFAM" id="SSF46785">
    <property type="entry name" value="Winged helix' DNA-binding domain"/>
    <property type="match status" value="1"/>
</dbReference>
<keyword evidence="8" id="KW-1185">Reference proteome</keyword>
<keyword evidence="6" id="KW-0804">Transcription</keyword>
<sequence>MYVENVGDFLKAHGIKPSYQRVKIYEFLMNTVEHPTVENIYKALNGEIPTLSKTTVYNTLKTFIEKEIAMVITIDENETRFDADTSLHGHFKCEVCHSVYDFDVKADEISHEALEGFEVREKQMFYYGICKKCKQES</sequence>
<dbReference type="InterPro" id="IPR002481">
    <property type="entry name" value="FUR"/>
</dbReference>
<evidence type="ECO:0000256" key="2">
    <source>
        <dbReference type="ARBA" id="ARBA00022491"/>
    </source>
</evidence>
<dbReference type="EMBL" id="JADKNH010000004">
    <property type="protein sequence ID" value="MBF4693190.1"/>
    <property type="molecule type" value="Genomic_DNA"/>
</dbReference>
<keyword evidence="5" id="KW-0238">DNA-binding</keyword>
<dbReference type="InterPro" id="IPR036388">
    <property type="entry name" value="WH-like_DNA-bd_sf"/>
</dbReference>
<keyword evidence="3" id="KW-0862">Zinc</keyword>
<evidence type="ECO:0000313" key="7">
    <source>
        <dbReference type="EMBL" id="MBF4693190.1"/>
    </source>
</evidence>
<name>A0ABR9ZRV4_9FIRM</name>
<dbReference type="PANTHER" id="PTHR33202">
    <property type="entry name" value="ZINC UPTAKE REGULATION PROTEIN"/>
    <property type="match status" value="1"/>
</dbReference>
<dbReference type="Pfam" id="PF01475">
    <property type="entry name" value="FUR"/>
    <property type="match status" value="1"/>
</dbReference>
<dbReference type="CDD" id="cd07153">
    <property type="entry name" value="Fur_like"/>
    <property type="match status" value="1"/>
</dbReference>
<dbReference type="Gene3D" id="1.10.10.10">
    <property type="entry name" value="Winged helix-like DNA-binding domain superfamily/Winged helix DNA-binding domain"/>
    <property type="match status" value="1"/>
</dbReference>
<accession>A0ABR9ZRV4</accession>
<evidence type="ECO:0000256" key="3">
    <source>
        <dbReference type="ARBA" id="ARBA00022833"/>
    </source>
</evidence>
<dbReference type="Gene3D" id="3.30.1490.190">
    <property type="match status" value="1"/>
</dbReference>
<keyword evidence="2" id="KW-0678">Repressor</keyword>
<organism evidence="7 8">
    <name type="scientific">Fusibacter ferrireducens</name>
    <dbReference type="NCBI Taxonomy" id="2785058"/>
    <lineage>
        <taxon>Bacteria</taxon>
        <taxon>Bacillati</taxon>
        <taxon>Bacillota</taxon>
        <taxon>Clostridia</taxon>
        <taxon>Eubacteriales</taxon>
        <taxon>Eubacteriales Family XII. Incertae Sedis</taxon>
        <taxon>Fusibacter</taxon>
    </lineage>
</organism>
<evidence type="ECO:0000313" key="8">
    <source>
        <dbReference type="Proteomes" id="UP000614200"/>
    </source>
</evidence>
<comment type="caution">
    <text evidence="7">The sequence shown here is derived from an EMBL/GenBank/DDBJ whole genome shotgun (WGS) entry which is preliminary data.</text>
</comment>
<proteinExistence type="inferred from homology"/>
<keyword evidence="4" id="KW-0805">Transcription regulation</keyword>
<evidence type="ECO:0000256" key="6">
    <source>
        <dbReference type="ARBA" id="ARBA00023163"/>
    </source>
</evidence>
<comment type="similarity">
    <text evidence="1">Belongs to the Fur family.</text>
</comment>